<dbReference type="PROSITE" id="PS50932">
    <property type="entry name" value="HTH_LACI_2"/>
    <property type="match status" value="1"/>
</dbReference>
<evidence type="ECO:0000256" key="1">
    <source>
        <dbReference type="ARBA" id="ARBA00023015"/>
    </source>
</evidence>
<keyword evidence="2" id="KW-0238">DNA-binding</keyword>
<gene>
    <name evidence="5" type="primary">cytR</name>
    <name evidence="5" type="ORF">AN619_20570</name>
</gene>
<dbReference type="STRING" id="520762.AN619_20570"/>
<evidence type="ECO:0000256" key="3">
    <source>
        <dbReference type="ARBA" id="ARBA00023163"/>
    </source>
</evidence>
<accession>A0A140L2W2</accession>
<evidence type="ECO:0000313" key="6">
    <source>
        <dbReference type="Proteomes" id="UP000070456"/>
    </source>
</evidence>
<evidence type="ECO:0000313" key="5">
    <source>
        <dbReference type="EMBL" id="KXG74887.1"/>
    </source>
</evidence>
<keyword evidence="6" id="KW-1185">Reference proteome</keyword>
<dbReference type="SUPFAM" id="SSF53822">
    <property type="entry name" value="Periplasmic binding protein-like I"/>
    <property type="match status" value="1"/>
</dbReference>
<dbReference type="GO" id="GO:0000976">
    <property type="term" value="F:transcription cis-regulatory region binding"/>
    <property type="evidence" value="ECO:0007669"/>
    <property type="project" value="TreeGrafter"/>
</dbReference>
<feature type="domain" description="HTH lacI-type" evidence="4">
    <location>
        <begin position="2"/>
        <end position="56"/>
    </location>
</feature>
<dbReference type="Gene3D" id="1.10.260.40">
    <property type="entry name" value="lambda repressor-like DNA-binding domains"/>
    <property type="match status" value="1"/>
</dbReference>
<name>A0A140L2W2_9FIRM</name>
<dbReference type="Pfam" id="PF00356">
    <property type="entry name" value="LacI"/>
    <property type="match status" value="1"/>
</dbReference>
<proteinExistence type="predicted"/>
<dbReference type="EMBL" id="LOEE01000045">
    <property type="protein sequence ID" value="KXG74887.1"/>
    <property type="molecule type" value="Genomic_DNA"/>
</dbReference>
<dbReference type="Gene3D" id="3.40.50.2300">
    <property type="match status" value="2"/>
</dbReference>
<comment type="caution">
    <text evidence="5">The sequence shown here is derived from an EMBL/GenBank/DDBJ whole genome shotgun (WGS) entry which is preliminary data.</text>
</comment>
<sequence length="340" mass="38135">MATIKDIAKKSGYSISTVSKALNGYEDISPEAKNKIIRIAEEIHYIPNLRSKNLSRREKSSIAFIFSGLKKDGAADGIIYNIMAGAYEYATNMNYDVQIYTTNVSKQKEISYYRFCKERNIEGAVVQGISTDDPYFTELVNSNLPCVLIDICTDNQNVGFISIDNVKAAQEATNYLIGIGHRNIAMINGRPNAFVSQLREEGFRKALEEKNIAINEKWIVSGDFSRGKAYNKAYKLLQLYPEITAIFCASDLMALGVYEAAEKLGISIPNDLSVVGFDNIPLASFISPKLTTVKQDMYKIGYEAAKLLKSIIKGEKIERHKIMDYELLIRDSTKVIHRQS</sequence>
<dbReference type="OrthoDB" id="9789891at2"/>
<dbReference type="SUPFAM" id="SSF47413">
    <property type="entry name" value="lambda repressor-like DNA-binding domains"/>
    <property type="match status" value="1"/>
</dbReference>
<dbReference type="CDD" id="cd06267">
    <property type="entry name" value="PBP1_LacI_sugar_binding-like"/>
    <property type="match status" value="1"/>
</dbReference>
<dbReference type="Proteomes" id="UP000070456">
    <property type="component" value="Unassembled WGS sequence"/>
</dbReference>
<evidence type="ECO:0000259" key="4">
    <source>
        <dbReference type="PROSITE" id="PS50932"/>
    </source>
</evidence>
<reference evidence="5 6" key="1">
    <citation type="submission" date="2015-12" db="EMBL/GenBank/DDBJ databases">
        <title>Draft genome sequence of the thermoanaerobe Thermotalea metallivorans, an isolate from the runoff channel of the Great Artesian Basin, Australia.</title>
        <authorList>
            <person name="Patel B.K."/>
        </authorList>
    </citation>
    <scope>NUCLEOTIDE SEQUENCE [LARGE SCALE GENOMIC DNA]</scope>
    <source>
        <strain evidence="5 6">B2-1</strain>
    </source>
</reference>
<protein>
    <submittedName>
        <fullName evidence="5">HTH-type transcriptional repressor CytR</fullName>
    </submittedName>
</protein>
<dbReference type="InterPro" id="IPR046335">
    <property type="entry name" value="LacI/GalR-like_sensor"/>
</dbReference>
<dbReference type="RefSeq" id="WP_068556639.1">
    <property type="nucleotide sequence ID" value="NZ_LOEE01000045.1"/>
</dbReference>
<dbReference type="InterPro" id="IPR010982">
    <property type="entry name" value="Lambda_DNA-bd_dom_sf"/>
</dbReference>
<evidence type="ECO:0000256" key="2">
    <source>
        <dbReference type="ARBA" id="ARBA00023125"/>
    </source>
</evidence>
<dbReference type="SMART" id="SM00354">
    <property type="entry name" value="HTH_LACI"/>
    <property type="match status" value="1"/>
</dbReference>
<dbReference type="InterPro" id="IPR028082">
    <property type="entry name" value="Peripla_BP_I"/>
</dbReference>
<dbReference type="InterPro" id="IPR000843">
    <property type="entry name" value="HTH_LacI"/>
</dbReference>
<dbReference type="PANTHER" id="PTHR30146">
    <property type="entry name" value="LACI-RELATED TRANSCRIPTIONAL REPRESSOR"/>
    <property type="match status" value="1"/>
</dbReference>
<dbReference type="PANTHER" id="PTHR30146:SF109">
    <property type="entry name" value="HTH-TYPE TRANSCRIPTIONAL REGULATOR GALS"/>
    <property type="match status" value="1"/>
</dbReference>
<keyword evidence="1" id="KW-0805">Transcription regulation</keyword>
<dbReference type="Pfam" id="PF13377">
    <property type="entry name" value="Peripla_BP_3"/>
    <property type="match status" value="1"/>
</dbReference>
<dbReference type="GO" id="GO:0003700">
    <property type="term" value="F:DNA-binding transcription factor activity"/>
    <property type="evidence" value="ECO:0007669"/>
    <property type="project" value="TreeGrafter"/>
</dbReference>
<dbReference type="AlphaFoldDB" id="A0A140L2W2"/>
<organism evidence="5 6">
    <name type="scientific">Thermotalea metallivorans</name>
    <dbReference type="NCBI Taxonomy" id="520762"/>
    <lineage>
        <taxon>Bacteria</taxon>
        <taxon>Bacillati</taxon>
        <taxon>Bacillota</taxon>
        <taxon>Clostridia</taxon>
        <taxon>Peptostreptococcales</taxon>
        <taxon>Thermotaleaceae</taxon>
        <taxon>Thermotalea</taxon>
    </lineage>
</organism>
<keyword evidence="3" id="KW-0804">Transcription</keyword>
<dbReference type="CDD" id="cd01392">
    <property type="entry name" value="HTH_LacI"/>
    <property type="match status" value="1"/>
</dbReference>